<accession>A0ABR1NG68</accession>
<comment type="caution">
    <text evidence="1">The sequence shown here is derived from an EMBL/GenBank/DDBJ whole genome shotgun (WGS) entry which is preliminary data.</text>
</comment>
<name>A0ABR1NG68_9PEZI</name>
<protein>
    <submittedName>
        <fullName evidence="1">Uncharacterized protein</fullName>
    </submittedName>
</protein>
<evidence type="ECO:0000313" key="1">
    <source>
        <dbReference type="EMBL" id="KAK7614181.1"/>
    </source>
</evidence>
<reference evidence="1 2" key="1">
    <citation type="submission" date="2024-04" db="EMBL/GenBank/DDBJ databases">
        <title>Phyllosticta paracitricarpa is synonymous to the EU quarantine fungus P. citricarpa based on phylogenomic analyses.</title>
        <authorList>
            <consortium name="Lawrence Berkeley National Laboratory"/>
            <person name="Van ingen-buijs V.A."/>
            <person name="Van westerhoven A.C."/>
            <person name="Haridas S."/>
            <person name="Skiadas P."/>
            <person name="Martin F."/>
            <person name="Groenewald J.Z."/>
            <person name="Crous P.W."/>
            <person name="Seidl M.F."/>
        </authorList>
    </citation>
    <scope>NUCLEOTIDE SEQUENCE [LARGE SCALE GENOMIC DNA]</scope>
    <source>
        <strain evidence="1 2">CBS 141358</strain>
    </source>
</reference>
<gene>
    <name evidence="1" type="ORF">JOL62DRAFT_291634</name>
</gene>
<evidence type="ECO:0000313" key="2">
    <source>
        <dbReference type="Proteomes" id="UP001367316"/>
    </source>
</evidence>
<dbReference type="EMBL" id="JBBPBF010000004">
    <property type="protein sequence ID" value="KAK7614181.1"/>
    <property type="molecule type" value="Genomic_DNA"/>
</dbReference>
<dbReference type="Proteomes" id="UP001367316">
    <property type="component" value="Unassembled WGS sequence"/>
</dbReference>
<organism evidence="1 2">
    <name type="scientific">Phyllosticta paracitricarpa</name>
    <dbReference type="NCBI Taxonomy" id="2016321"/>
    <lineage>
        <taxon>Eukaryota</taxon>
        <taxon>Fungi</taxon>
        <taxon>Dikarya</taxon>
        <taxon>Ascomycota</taxon>
        <taxon>Pezizomycotina</taxon>
        <taxon>Dothideomycetes</taxon>
        <taxon>Dothideomycetes incertae sedis</taxon>
        <taxon>Botryosphaeriales</taxon>
        <taxon>Phyllostictaceae</taxon>
        <taxon>Phyllosticta</taxon>
    </lineage>
</organism>
<sequence length="244" mass="26038">MYAAHNIGTATPLPLSAALTSATDSDGHGDIDALVVISQTDSSQPERVRACVRAGPARVQRSVGQSVGRSLGARPAACARSIVCGVEQRGQQRKRQRCFDADDGASALSLVLVWPSARAQRLLLPLLPLLPRERGLLRLAALSEKTRQHAGAFREESIFFLFSFFFSGPVVSSSAKKHQPCNGCGKCELFLGYIFDRLGRTVGSGSGRGTVMGDGRLWRGRAWAGLMELGVSPCTGWLAGWLAG</sequence>
<proteinExistence type="predicted"/>
<keyword evidence="2" id="KW-1185">Reference proteome</keyword>